<evidence type="ECO:0008006" key="4">
    <source>
        <dbReference type="Google" id="ProtNLM"/>
    </source>
</evidence>
<organism evidence="2 3">
    <name type="scientific">Sediminibacterium ginsengisoli</name>
    <dbReference type="NCBI Taxonomy" id="413434"/>
    <lineage>
        <taxon>Bacteria</taxon>
        <taxon>Pseudomonadati</taxon>
        <taxon>Bacteroidota</taxon>
        <taxon>Chitinophagia</taxon>
        <taxon>Chitinophagales</taxon>
        <taxon>Chitinophagaceae</taxon>
        <taxon>Sediminibacterium</taxon>
    </lineage>
</organism>
<dbReference type="RefSeq" id="WP_078829382.1">
    <property type="nucleotide sequence ID" value="NZ_FUWH01000001.1"/>
</dbReference>
<reference evidence="2 3" key="1">
    <citation type="submission" date="2017-02" db="EMBL/GenBank/DDBJ databases">
        <authorList>
            <person name="Peterson S.W."/>
        </authorList>
    </citation>
    <scope>NUCLEOTIDE SEQUENCE [LARGE SCALE GENOMIC DNA]</scope>
    <source>
        <strain evidence="2 3">DSM 22335</strain>
    </source>
</reference>
<proteinExistence type="predicted"/>
<keyword evidence="1" id="KW-0732">Signal</keyword>
<feature type="signal peptide" evidence="1">
    <location>
        <begin position="1"/>
        <end position="16"/>
    </location>
</feature>
<sequence length="142" mass="16357">MRRLFILLIFFSGIQAGFCQTTSLVGTWQFSDSAATTSFYFQKEGSCFIHKGLRDGVILTENLRKGTYELKDSLLTIKWADNSLEKRKLVFIDKDSFRLSNPDKLDLDKNDSSIFKRMTYEGIVEIKALSIFYKLPDDINNC</sequence>
<dbReference type="AlphaFoldDB" id="A0A1T4JPF8"/>
<protein>
    <recommendedName>
        <fullName evidence="4">Lipocalin-like domain-containing protein</fullName>
    </recommendedName>
</protein>
<feature type="chain" id="PRO_5013092020" description="Lipocalin-like domain-containing protein" evidence="1">
    <location>
        <begin position="17"/>
        <end position="142"/>
    </location>
</feature>
<dbReference type="Proteomes" id="UP000190888">
    <property type="component" value="Unassembled WGS sequence"/>
</dbReference>
<evidence type="ECO:0000313" key="3">
    <source>
        <dbReference type="Proteomes" id="UP000190888"/>
    </source>
</evidence>
<gene>
    <name evidence="2" type="ORF">SAMN04488132_10113</name>
</gene>
<evidence type="ECO:0000313" key="2">
    <source>
        <dbReference type="EMBL" id="SJZ31935.1"/>
    </source>
</evidence>
<keyword evidence="3" id="KW-1185">Reference proteome</keyword>
<dbReference type="EMBL" id="FUWH01000001">
    <property type="protein sequence ID" value="SJZ31935.1"/>
    <property type="molecule type" value="Genomic_DNA"/>
</dbReference>
<dbReference type="STRING" id="413434.SAMN04488132_10113"/>
<accession>A0A1T4JPF8</accession>
<evidence type="ECO:0000256" key="1">
    <source>
        <dbReference type="SAM" id="SignalP"/>
    </source>
</evidence>
<name>A0A1T4JPF8_9BACT</name>